<dbReference type="EMBL" id="CP158268">
    <property type="protein sequence ID" value="XDJ85108.1"/>
    <property type="molecule type" value="Genomic_DNA"/>
</dbReference>
<dbReference type="Pfam" id="PF14359">
    <property type="entry name" value="DUF4406"/>
    <property type="match status" value="1"/>
</dbReference>
<reference evidence="1" key="1">
    <citation type="submission" date="2024-05" db="EMBL/GenBank/DDBJ databases">
        <authorList>
            <person name="Luo Y.-C."/>
            <person name="Nicholds J."/>
            <person name="Mortimer T."/>
            <person name="Maboni G."/>
        </authorList>
    </citation>
    <scope>NUCLEOTIDE SEQUENCE</scope>
    <source>
        <strain evidence="1">140124</strain>
    </source>
</reference>
<dbReference type="AlphaFoldDB" id="A0AB39G1H4"/>
<accession>A0AB39G1H4</accession>
<gene>
    <name evidence="1" type="ORF">ABRZ08_13055</name>
</gene>
<dbReference type="InterPro" id="IPR025518">
    <property type="entry name" value="DUF4406"/>
</dbReference>
<dbReference type="SUPFAM" id="SSF52309">
    <property type="entry name" value="N-(deoxy)ribosyltransferase-like"/>
    <property type="match status" value="1"/>
</dbReference>
<evidence type="ECO:0000313" key="1">
    <source>
        <dbReference type="EMBL" id="XDJ85108.1"/>
    </source>
</evidence>
<dbReference type="Gene3D" id="3.40.50.450">
    <property type="match status" value="1"/>
</dbReference>
<protein>
    <submittedName>
        <fullName evidence="1">DUF4406 domain-containing protein</fullName>
    </submittedName>
</protein>
<dbReference type="RefSeq" id="WP_368641742.1">
    <property type="nucleotide sequence ID" value="NZ_CP158268.1"/>
</dbReference>
<organism evidence="1">
    <name type="scientific">Castellaniella ginsengisoli</name>
    <dbReference type="NCBI Taxonomy" id="546114"/>
    <lineage>
        <taxon>Bacteria</taxon>
        <taxon>Pseudomonadati</taxon>
        <taxon>Pseudomonadota</taxon>
        <taxon>Betaproteobacteria</taxon>
        <taxon>Burkholderiales</taxon>
        <taxon>Alcaligenaceae</taxon>
        <taxon>Castellaniella</taxon>
    </lineage>
</organism>
<sequence>MTIYIAGPMTGLPDLNFPAFHDASAELRAAGFKVVNPAEINPDHTMAWADCMRRDIKALMGCDCIVLLPGWMDSRGARLERHIAVQLGMQVFDLQDLLKTRRAA</sequence>
<name>A0AB39G1H4_9BURK</name>
<proteinExistence type="predicted"/>